<evidence type="ECO:0000313" key="2">
    <source>
        <dbReference type="Proteomes" id="UP000276194"/>
    </source>
</evidence>
<dbReference type="AlphaFoldDB" id="A0A3M5JEJ8"/>
<gene>
    <name evidence="1" type="ORF">ALP52_05981</name>
</gene>
<accession>A0A3M5JEJ8</accession>
<protein>
    <submittedName>
        <fullName evidence="1">Uncharacterized protein</fullName>
    </submittedName>
</protein>
<proteinExistence type="predicted"/>
<evidence type="ECO:0000313" key="1">
    <source>
        <dbReference type="EMBL" id="RMT21917.1"/>
    </source>
</evidence>
<dbReference type="EMBL" id="RBTD01000167">
    <property type="protein sequence ID" value="RMT21917.1"/>
    <property type="molecule type" value="Genomic_DNA"/>
</dbReference>
<name>A0A3M5JEJ8_PSEA0</name>
<sequence length="601" mass="64769">MSRFDGNTCTDLQWQNSLLVGRILSFEDAGAWHGDHTNVATLLGQLVIRLHSQTDFRTGRDQDQLRLCSAVTQYIAATGNGIYLLLFTRLVSQVLTRENQCGWTVIALDGVFPGHGRFHGICRTPGVQVRRGTQAGQLLDRLVSRAVFAQTDGVVGEYVDHALLHQRGHTHRVASVFHEDQEGCAIRHEAAVQGDTIHHGAHTELTNTVVQVVAVGVFASDALAAFPDGQVGAGQVGRTTEDFRQQRAQCAQGVLTGLTAGDGFAFGVDFGDISSGFLCKVSRQLAAHATNEVVGQLRESGGIGSKALIPLGFGSQAFFFRIPLGVDISRNFERTVIPFQGRTGQGDFVRTQRRTVGFFLALLVRRAKADGGLAADQRRLVALARGVDGGLDFFRVMTVDIADNQPAVGLEALRRIVGKPAFDFAIDGDAVVVVERNQLVQLQRTGQGSDFVGNTFHHAAITHKHVGMVINDGMAWTVELCGEGFLGSGKTDGVGKPLTQWASGGFNAWGIAKLGVTRCAAVQLTEVFQVVDGQVVAGQVQQRIDQHRTMAVGHDETVTVSERGVCRVVFEIITPQNLGDIRHAHRGTRMAAVGFLHGIHA</sequence>
<organism evidence="1 2">
    <name type="scientific">Pseudomonas amygdali pv. mori</name>
    <dbReference type="NCBI Taxonomy" id="34065"/>
    <lineage>
        <taxon>Bacteria</taxon>
        <taxon>Pseudomonadati</taxon>
        <taxon>Pseudomonadota</taxon>
        <taxon>Gammaproteobacteria</taxon>
        <taxon>Pseudomonadales</taxon>
        <taxon>Pseudomonadaceae</taxon>
        <taxon>Pseudomonas</taxon>
        <taxon>Pseudomonas amygdali</taxon>
    </lineage>
</organism>
<comment type="caution">
    <text evidence="1">The sequence shown here is derived from an EMBL/GenBank/DDBJ whole genome shotgun (WGS) entry which is preliminary data.</text>
</comment>
<reference evidence="1 2" key="1">
    <citation type="submission" date="2018-08" db="EMBL/GenBank/DDBJ databases">
        <title>Recombination of ecologically and evolutionarily significant loci maintains genetic cohesion in the Pseudomonas syringae species complex.</title>
        <authorList>
            <person name="Dillon M."/>
            <person name="Thakur S."/>
            <person name="Almeida R.N.D."/>
            <person name="Weir B.S."/>
            <person name="Guttman D.S."/>
        </authorList>
    </citation>
    <scope>NUCLEOTIDE SEQUENCE [LARGE SCALE GENOMIC DNA]</scope>
    <source>
        <strain evidence="1 2">ICMP 6941</strain>
    </source>
</reference>
<dbReference type="Proteomes" id="UP000276194">
    <property type="component" value="Unassembled WGS sequence"/>
</dbReference>